<keyword evidence="3" id="KW-1185">Reference proteome</keyword>
<evidence type="ECO:0000313" key="3">
    <source>
        <dbReference type="Proteomes" id="UP001249076"/>
    </source>
</evidence>
<accession>A0AAJ2C004</accession>
<comment type="caution">
    <text evidence="1">The sequence shown here is derived from an EMBL/GenBank/DDBJ whole genome shotgun (WGS) entry which is preliminary data.</text>
</comment>
<dbReference type="Proteomes" id="UP001249076">
    <property type="component" value="Unassembled WGS sequence"/>
</dbReference>
<dbReference type="Proteomes" id="UP001253458">
    <property type="component" value="Unassembled WGS sequence"/>
</dbReference>
<protein>
    <submittedName>
        <fullName evidence="1">Uncharacterized protein</fullName>
    </submittedName>
</protein>
<evidence type="ECO:0000313" key="2">
    <source>
        <dbReference type="EMBL" id="MDR6838709.1"/>
    </source>
</evidence>
<organism evidence="1 4">
    <name type="scientific">Acidovorax delafieldii</name>
    <name type="common">Pseudomonas delafieldii</name>
    <dbReference type="NCBI Taxonomy" id="47920"/>
    <lineage>
        <taxon>Bacteria</taxon>
        <taxon>Pseudomonadati</taxon>
        <taxon>Pseudomonadota</taxon>
        <taxon>Betaproteobacteria</taxon>
        <taxon>Burkholderiales</taxon>
        <taxon>Comamonadaceae</taxon>
        <taxon>Acidovorax</taxon>
    </lineage>
</organism>
<reference evidence="1 3" key="1">
    <citation type="submission" date="2023-07" db="EMBL/GenBank/DDBJ databases">
        <title>Sorghum-associated microbial communities from plants grown in Nebraska, USA.</title>
        <authorList>
            <person name="Schachtman D."/>
        </authorList>
    </citation>
    <scope>NUCLEOTIDE SEQUENCE</scope>
    <source>
        <strain evidence="2 3">BE105</strain>
        <strain evidence="1">BE69</strain>
    </source>
</reference>
<name>A0AAJ2C004_ACIDE</name>
<dbReference type="RefSeq" id="WP_310047377.1">
    <property type="nucleotide sequence ID" value="NZ_JAVDTL010000004.1"/>
</dbReference>
<proteinExistence type="predicted"/>
<gene>
    <name evidence="1" type="ORF">J2W88_002768</name>
    <name evidence="2" type="ORF">J2W93_003556</name>
</gene>
<dbReference type="AlphaFoldDB" id="A0AAJ2C004"/>
<dbReference type="EMBL" id="JAVDTS010000005">
    <property type="protein sequence ID" value="MDR6838709.1"/>
    <property type="molecule type" value="Genomic_DNA"/>
</dbReference>
<sequence length="69" mass="7664">MPTAAYGSLPFAEQAEFFRRKLNLPTDGWTDIYTREHDWAFVVAGANRDAIVADFRASVEKALAGESTL</sequence>
<evidence type="ECO:0000313" key="4">
    <source>
        <dbReference type="Proteomes" id="UP001253458"/>
    </source>
</evidence>
<evidence type="ECO:0000313" key="1">
    <source>
        <dbReference type="EMBL" id="MDR6767487.1"/>
    </source>
</evidence>
<dbReference type="EMBL" id="JAVDTL010000004">
    <property type="protein sequence ID" value="MDR6767487.1"/>
    <property type="molecule type" value="Genomic_DNA"/>
</dbReference>